<dbReference type="Gene3D" id="1.20.1050.10">
    <property type="match status" value="1"/>
</dbReference>
<dbReference type="GO" id="GO:0006749">
    <property type="term" value="P:glutathione metabolic process"/>
    <property type="evidence" value="ECO:0007669"/>
    <property type="project" value="TreeGrafter"/>
</dbReference>
<evidence type="ECO:0000313" key="9">
    <source>
        <dbReference type="EMBL" id="GAA50904.1"/>
    </source>
</evidence>
<dbReference type="Pfam" id="PF14497">
    <property type="entry name" value="GST_C_3"/>
    <property type="match status" value="1"/>
</dbReference>
<dbReference type="EC" id="2.5.1.18" evidence="5"/>
<sequence>MAPKLGYWKIRGVVYFFSSTICKTSLRNRYGCCSSTTASNLMISCTCVDPHRTFAKNHGLMKNSPWVWTFQILTQSDTILRYVAESNGMGGTNPKERATLSMLNGTVDDLRWTYLRAVYSSEFEKLKPQLLSDLPNHLNQFDRYLSGRIWLSGEKVDYPDFNLYDLLDTLKALEPTCLDNYPRLKKYLTDFEALPQISAYMKSPR</sequence>
<keyword evidence="6 9" id="KW-0808">Transferase</keyword>
<name>G7YD70_CLOSI</name>
<dbReference type="GO" id="GO:0004364">
    <property type="term" value="F:glutathione transferase activity"/>
    <property type="evidence" value="ECO:0007669"/>
    <property type="project" value="UniProtKB-EC"/>
</dbReference>
<protein>
    <recommendedName>
        <fullName evidence="5">glutathione transferase</fullName>
        <ecNumber evidence="5">2.5.1.18</ecNumber>
    </recommendedName>
</protein>
<comment type="subunit">
    <text evidence="4">Homodimer.</text>
</comment>
<dbReference type="FunFam" id="1.20.1050.10:FF:000003">
    <property type="entry name" value="Glutathione S-transferase 2"/>
    <property type="match status" value="1"/>
</dbReference>
<dbReference type="AlphaFoldDB" id="G7YD70"/>
<evidence type="ECO:0000256" key="3">
    <source>
        <dbReference type="ARBA" id="ARBA00005861"/>
    </source>
</evidence>
<dbReference type="EMBL" id="DF143091">
    <property type="protein sequence ID" value="GAA50904.1"/>
    <property type="molecule type" value="Genomic_DNA"/>
</dbReference>
<dbReference type="Proteomes" id="UP000008909">
    <property type="component" value="Unassembled WGS sequence"/>
</dbReference>
<feature type="non-terminal residue" evidence="9">
    <location>
        <position position="205"/>
    </location>
</feature>
<accession>G7YD70</accession>
<gene>
    <name evidence="9" type="ORF">CLF_105203</name>
</gene>
<dbReference type="InterPro" id="IPR036282">
    <property type="entry name" value="Glutathione-S-Trfase_C_sf"/>
</dbReference>
<dbReference type="InterPro" id="IPR050213">
    <property type="entry name" value="GST_superfamily"/>
</dbReference>
<proteinExistence type="inferred from homology"/>
<dbReference type="SUPFAM" id="SSF47616">
    <property type="entry name" value="GST C-terminal domain-like"/>
    <property type="match status" value="1"/>
</dbReference>
<dbReference type="Gene3D" id="3.40.30.10">
    <property type="entry name" value="Glutaredoxin"/>
    <property type="match status" value="1"/>
</dbReference>
<evidence type="ECO:0000313" key="10">
    <source>
        <dbReference type="Proteomes" id="UP000008909"/>
    </source>
</evidence>
<evidence type="ECO:0000256" key="5">
    <source>
        <dbReference type="ARBA" id="ARBA00012452"/>
    </source>
</evidence>
<dbReference type="PANTHER" id="PTHR11571">
    <property type="entry name" value="GLUTATHIONE S-TRANSFERASE"/>
    <property type="match status" value="1"/>
</dbReference>
<evidence type="ECO:0000256" key="7">
    <source>
        <dbReference type="ARBA" id="ARBA00047960"/>
    </source>
</evidence>
<comment type="function">
    <text evidence="1">GST isoenzymes appear to play a central role in the parasite detoxification system. Other functions are also suspected including a role in increasing the solubility of haematin in the parasite gut.</text>
</comment>
<evidence type="ECO:0000256" key="4">
    <source>
        <dbReference type="ARBA" id="ARBA00011738"/>
    </source>
</evidence>
<dbReference type="PANTHER" id="PTHR11571:SF222">
    <property type="entry name" value="GLUTATHIONE TRANSFERASE"/>
    <property type="match status" value="1"/>
</dbReference>
<feature type="domain" description="GST C-terminal" evidence="8">
    <location>
        <begin position="93"/>
        <end position="205"/>
    </location>
</feature>
<dbReference type="PROSITE" id="PS50405">
    <property type="entry name" value="GST_CTER"/>
    <property type="match status" value="1"/>
</dbReference>
<evidence type="ECO:0000256" key="1">
    <source>
        <dbReference type="ARBA" id="ARBA00002446"/>
    </source>
</evidence>
<reference key="2">
    <citation type="submission" date="2011-10" db="EMBL/GenBank/DDBJ databases">
        <title>The genome and transcriptome sequence of Clonorchis sinensis provide insights into the carcinogenic liver fluke.</title>
        <authorList>
            <person name="Wang X."/>
            <person name="Huang Y."/>
            <person name="Chen W."/>
            <person name="Liu H."/>
            <person name="Guo L."/>
            <person name="Chen Y."/>
            <person name="Luo F."/>
            <person name="Zhou W."/>
            <person name="Sun J."/>
            <person name="Mao Q."/>
            <person name="Liang P."/>
            <person name="Zhou C."/>
            <person name="Tian Y."/>
            <person name="Men J."/>
            <person name="Lv X."/>
            <person name="Huang L."/>
            <person name="Zhou J."/>
            <person name="Hu Y."/>
            <person name="Li R."/>
            <person name="Zhang F."/>
            <person name="Lei H."/>
            <person name="Li X."/>
            <person name="Hu X."/>
            <person name="Liang C."/>
            <person name="Xu J."/>
            <person name="Wu Z."/>
            <person name="Yu X."/>
        </authorList>
    </citation>
    <scope>NUCLEOTIDE SEQUENCE</scope>
    <source>
        <strain>Henan</strain>
    </source>
</reference>
<keyword evidence="10" id="KW-1185">Reference proteome</keyword>
<dbReference type="InterPro" id="IPR004046">
    <property type="entry name" value="GST_C"/>
</dbReference>
<evidence type="ECO:0000259" key="8">
    <source>
        <dbReference type="PROSITE" id="PS50405"/>
    </source>
</evidence>
<comment type="catalytic activity">
    <reaction evidence="7">
        <text>RX + glutathione = an S-substituted glutathione + a halide anion + H(+)</text>
        <dbReference type="Rhea" id="RHEA:16437"/>
        <dbReference type="ChEBI" id="CHEBI:15378"/>
        <dbReference type="ChEBI" id="CHEBI:16042"/>
        <dbReference type="ChEBI" id="CHEBI:17792"/>
        <dbReference type="ChEBI" id="CHEBI:57925"/>
        <dbReference type="ChEBI" id="CHEBI:90779"/>
        <dbReference type="EC" id="2.5.1.18"/>
    </reaction>
</comment>
<comment type="function">
    <text evidence="2">Conjugation of reduced glutathione to a wide number of exogenous and endogenous hydrophobic electrophiles.</text>
</comment>
<evidence type="ECO:0000256" key="6">
    <source>
        <dbReference type="ARBA" id="ARBA00022679"/>
    </source>
</evidence>
<organism evidence="9 10">
    <name type="scientific">Clonorchis sinensis</name>
    <name type="common">Chinese liver fluke</name>
    <dbReference type="NCBI Taxonomy" id="79923"/>
    <lineage>
        <taxon>Eukaryota</taxon>
        <taxon>Metazoa</taxon>
        <taxon>Spiralia</taxon>
        <taxon>Lophotrochozoa</taxon>
        <taxon>Platyhelminthes</taxon>
        <taxon>Trematoda</taxon>
        <taxon>Digenea</taxon>
        <taxon>Opisthorchiida</taxon>
        <taxon>Opisthorchiata</taxon>
        <taxon>Opisthorchiidae</taxon>
        <taxon>Clonorchis</taxon>
    </lineage>
</organism>
<comment type="similarity">
    <text evidence="3">Belongs to the GST superfamily. Mu family.</text>
</comment>
<dbReference type="InterPro" id="IPR010987">
    <property type="entry name" value="Glutathione-S-Trfase_C-like"/>
</dbReference>
<evidence type="ECO:0000256" key="2">
    <source>
        <dbReference type="ARBA" id="ARBA00003701"/>
    </source>
</evidence>
<reference evidence="9" key="1">
    <citation type="journal article" date="2011" name="Genome Biol.">
        <title>The draft genome of the carcinogenic human liver fluke Clonorchis sinensis.</title>
        <authorList>
            <person name="Wang X."/>
            <person name="Chen W."/>
            <person name="Huang Y."/>
            <person name="Sun J."/>
            <person name="Men J."/>
            <person name="Liu H."/>
            <person name="Luo F."/>
            <person name="Guo L."/>
            <person name="Lv X."/>
            <person name="Deng C."/>
            <person name="Zhou C."/>
            <person name="Fan Y."/>
            <person name="Li X."/>
            <person name="Huang L."/>
            <person name="Hu Y."/>
            <person name="Liang C."/>
            <person name="Hu X."/>
            <person name="Xu J."/>
            <person name="Yu X."/>
        </authorList>
    </citation>
    <scope>NUCLEOTIDE SEQUENCE [LARGE SCALE GENOMIC DNA]</scope>
    <source>
        <strain evidence="9">Henan</strain>
    </source>
</reference>